<keyword evidence="2 4" id="KW-0648">Protein biosynthesis</keyword>
<evidence type="ECO:0000259" key="5">
    <source>
        <dbReference type="Pfam" id="PF04073"/>
    </source>
</evidence>
<dbReference type="GO" id="GO:0016829">
    <property type="term" value="F:lyase activity"/>
    <property type="evidence" value="ECO:0007669"/>
    <property type="project" value="UniProtKB-KW"/>
</dbReference>
<sequence>MARAKKKAGAATAAIALLQGAGTSFRVCEYEHTEGETNFGAEAAQKLGRSPEQVFKTLMITHDNDYAVCVVPVGGRLNVKAAAAALGWKSARMAAPDVAERRTGYVVGGISPLGQKMVHPTLVDETAQLFDTILVSAGRRGLDIELAPDALVSLTSGMYADIAAS</sequence>
<dbReference type="InterPro" id="IPR007214">
    <property type="entry name" value="YbaK/aa-tRNA-synth-assoc-dom"/>
</dbReference>
<dbReference type="CDD" id="cd00002">
    <property type="entry name" value="YbaK_deacylase"/>
    <property type="match status" value="1"/>
</dbReference>
<organism evidence="6 7">
    <name type="scientific">Rothia nasimurium</name>
    <dbReference type="NCBI Taxonomy" id="85336"/>
    <lineage>
        <taxon>Bacteria</taxon>
        <taxon>Bacillati</taxon>
        <taxon>Actinomycetota</taxon>
        <taxon>Actinomycetes</taxon>
        <taxon>Micrococcales</taxon>
        <taxon>Micrococcaceae</taxon>
        <taxon>Rothia</taxon>
    </lineage>
</organism>
<dbReference type="RefSeq" id="WP_083091643.1">
    <property type="nucleotide sequence ID" value="NZ_LXWF01000022.1"/>
</dbReference>
<comment type="similarity">
    <text evidence="1 4">Belongs to the prolyl-tRNA editing family. YbaK/EbsC subfamily.</text>
</comment>
<keyword evidence="3 4" id="KW-0456">Lyase</keyword>
<dbReference type="InterPro" id="IPR036754">
    <property type="entry name" value="YbaK/aa-tRNA-synt-asso_dom_sf"/>
</dbReference>
<evidence type="ECO:0000256" key="4">
    <source>
        <dbReference type="PIRNR" id="PIRNR006181"/>
    </source>
</evidence>
<evidence type="ECO:0000256" key="3">
    <source>
        <dbReference type="ARBA" id="ARBA00023239"/>
    </source>
</evidence>
<proteinExistence type="inferred from homology"/>
<dbReference type="Gene3D" id="3.90.960.10">
    <property type="entry name" value="YbaK/aminoacyl-tRNA synthetase-associated domain"/>
    <property type="match status" value="1"/>
</dbReference>
<name>A0A1Y1RPH0_9MICC</name>
<dbReference type="AlphaFoldDB" id="A0A1Y1RPH0"/>
<dbReference type="Proteomes" id="UP000192359">
    <property type="component" value="Unassembled WGS sequence"/>
</dbReference>
<dbReference type="Pfam" id="PF04073">
    <property type="entry name" value="tRNA_edit"/>
    <property type="match status" value="1"/>
</dbReference>
<dbReference type="GO" id="GO:0006412">
    <property type="term" value="P:translation"/>
    <property type="evidence" value="ECO:0007669"/>
    <property type="project" value="UniProtKB-KW"/>
</dbReference>
<evidence type="ECO:0000313" key="7">
    <source>
        <dbReference type="Proteomes" id="UP000192359"/>
    </source>
</evidence>
<dbReference type="GO" id="GO:0002161">
    <property type="term" value="F:aminoacyl-tRNA deacylase activity"/>
    <property type="evidence" value="ECO:0007669"/>
    <property type="project" value="InterPro"/>
</dbReference>
<dbReference type="InterPro" id="IPR004369">
    <property type="entry name" value="Prolyl-tRNA_editing_YbaK/EbsC"/>
</dbReference>
<dbReference type="PANTHER" id="PTHR30411">
    <property type="entry name" value="CYTOPLASMIC PROTEIN"/>
    <property type="match status" value="1"/>
</dbReference>
<dbReference type="PANTHER" id="PTHR30411:SF0">
    <property type="entry name" value="CYS-TRNA(PRO)_CYS-TRNA(CYS) DEACYLASE YBAK"/>
    <property type="match status" value="1"/>
</dbReference>
<dbReference type="NCBIfam" id="TIGR00011">
    <property type="entry name" value="YbaK_EbsC"/>
    <property type="match status" value="1"/>
</dbReference>
<reference evidence="6 7" key="1">
    <citation type="submission" date="2016-05" db="EMBL/GenBank/DDBJ databases">
        <title>Draft genome sequence of a porcine commensal Rothia nasimurium.</title>
        <authorList>
            <person name="Gaiser R.A."/>
            <person name="Van Baarlen P."/>
            <person name="Wells J.M."/>
        </authorList>
    </citation>
    <scope>NUCLEOTIDE SEQUENCE [LARGE SCALE GENOMIC DNA]</scope>
    <source>
        <strain evidence="6 7">PT-32</strain>
    </source>
</reference>
<evidence type="ECO:0000256" key="1">
    <source>
        <dbReference type="ARBA" id="ARBA00009798"/>
    </source>
</evidence>
<accession>A0A1Y1RPH0</accession>
<dbReference type="PIRSF" id="PIRSF006181">
    <property type="entry name" value="EbsC_YbaK"/>
    <property type="match status" value="1"/>
</dbReference>
<protein>
    <recommendedName>
        <fullName evidence="4">Cys-tRNA(Pro)/Cys-tRNA(Cys) deacylase</fullName>
        <ecNumber evidence="4">4.2.-.-</ecNumber>
    </recommendedName>
</protein>
<dbReference type="OrthoDB" id="9809296at2"/>
<gene>
    <name evidence="6" type="ORF">A7979_02025</name>
</gene>
<evidence type="ECO:0000256" key="2">
    <source>
        <dbReference type="ARBA" id="ARBA00022917"/>
    </source>
</evidence>
<dbReference type="SUPFAM" id="SSF55826">
    <property type="entry name" value="YbaK/ProRS associated domain"/>
    <property type="match status" value="1"/>
</dbReference>
<dbReference type="EMBL" id="LXWF01000022">
    <property type="protein sequence ID" value="ORC18800.1"/>
    <property type="molecule type" value="Genomic_DNA"/>
</dbReference>
<feature type="domain" description="YbaK/aminoacyl-tRNA synthetase-associated" evidence="5">
    <location>
        <begin position="41"/>
        <end position="152"/>
    </location>
</feature>
<keyword evidence="7" id="KW-1185">Reference proteome</keyword>
<evidence type="ECO:0000313" key="6">
    <source>
        <dbReference type="EMBL" id="ORC18800.1"/>
    </source>
</evidence>
<comment type="caution">
    <text evidence="6">The sequence shown here is derived from an EMBL/GenBank/DDBJ whole genome shotgun (WGS) entry which is preliminary data.</text>
</comment>
<dbReference type="EC" id="4.2.-.-" evidence="4"/>